<dbReference type="GO" id="GO:0008270">
    <property type="term" value="F:zinc ion binding"/>
    <property type="evidence" value="ECO:0007669"/>
    <property type="project" value="UniProtKB-KW"/>
</dbReference>
<dbReference type="AlphaFoldDB" id="A0A9N9HSW1"/>
<evidence type="ECO:0000256" key="5">
    <source>
        <dbReference type="ARBA" id="ARBA00023242"/>
    </source>
</evidence>
<evidence type="ECO:0000256" key="3">
    <source>
        <dbReference type="ARBA" id="ARBA00022771"/>
    </source>
</evidence>
<keyword evidence="5" id="KW-0539">Nucleus</keyword>
<name>A0A9N9HSW1_9GLOM</name>
<dbReference type="PANTHER" id="PTHR46481">
    <property type="entry name" value="ZINC FINGER BED DOMAIN-CONTAINING PROTEIN 4"/>
    <property type="match status" value="1"/>
</dbReference>
<sequence length="185" mass="21220">MDDYDYNEANTDNYNYNKDNTISPDDSASAIVRSDTLESNVTNPTNLCRKNIVDMIIRDELSFQFVEKQGFQNFLNEVLPNFTISADTVKQDVIKAYDKRKAFIKKELQNLQTITLDNAGSNNVTIYELVDYISQDSLININKKLFHNHYFAHILNLIVKDSLKNILGAINKIRNCVKAIQSTSR</sequence>
<dbReference type="GO" id="GO:0005634">
    <property type="term" value="C:nucleus"/>
    <property type="evidence" value="ECO:0007669"/>
    <property type="project" value="UniProtKB-SubCell"/>
</dbReference>
<keyword evidence="2" id="KW-0479">Metal-binding</keyword>
<evidence type="ECO:0000256" key="4">
    <source>
        <dbReference type="ARBA" id="ARBA00022833"/>
    </source>
</evidence>
<feature type="compositionally biased region" description="Low complexity" evidence="6">
    <location>
        <begin position="10"/>
        <end position="20"/>
    </location>
</feature>
<keyword evidence="4" id="KW-0862">Zinc</keyword>
<evidence type="ECO:0000313" key="8">
    <source>
        <dbReference type="Proteomes" id="UP000789405"/>
    </source>
</evidence>
<proteinExistence type="predicted"/>
<keyword evidence="8" id="KW-1185">Reference proteome</keyword>
<dbReference type="PANTHER" id="PTHR46481:SF10">
    <property type="entry name" value="ZINC FINGER BED DOMAIN-CONTAINING PROTEIN 39"/>
    <property type="match status" value="1"/>
</dbReference>
<evidence type="ECO:0000256" key="6">
    <source>
        <dbReference type="SAM" id="MobiDB-lite"/>
    </source>
</evidence>
<dbReference type="SUPFAM" id="SSF53098">
    <property type="entry name" value="Ribonuclease H-like"/>
    <property type="match status" value="1"/>
</dbReference>
<dbReference type="InterPro" id="IPR012337">
    <property type="entry name" value="RNaseH-like_sf"/>
</dbReference>
<gene>
    <name evidence="7" type="ORF">DERYTH_LOCUS13168</name>
</gene>
<evidence type="ECO:0000256" key="2">
    <source>
        <dbReference type="ARBA" id="ARBA00022723"/>
    </source>
</evidence>
<feature type="region of interest" description="Disordered" evidence="6">
    <location>
        <begin position="1"/>
        <end position="20"/>
    </location>
</feature>
<dbReference type="EMBL" id="CAJVPY010009033">
    <property type="protein sequence ID" value="CAG8703941.1"/>
    <property type="molecule type" value="Genomic_DNA"/>
</dbReference>
<accession>A0A9N9HSW1</accession>
<comment type="caution">
    <text evidence="7">The sequence shown here is derived from an EMBL/GenBank/DDBJ whole genome shotgun (WGS) entry which is preliminary data.</text>
</comment>
<dbReference type="OrthoDB" id="1745426at2759"/>
<reference evidence="7" key="1">
    <citation type="submission" date="2021-06" db="EMBL/GenBank/DDBJ databases">
        <authorList>
            <person name="Kallberg Y."/>
            <person name="Tangrot J."/>
            <person name="Rosling A."/>
        </authorList>
    </citation>
    <scope>NUCLEOTIDE SEQUENCE</scope>
    <source>
        <strain evidence="7">MA453B</strain>
    </source>
</reference>
<comment type="subcellular location">
    <subcellularLocation>
        <location evidence="1">Nucleus</location>
    </subcellularLocation>
</comment>
<keyword evidence="3" id="KW-0863">Zinc-finger</keyword>
<evidence type="ECO:0000313" key="7">
    <source>
        <dbReference type="EMBL" id="CAG8703941.1"/>
    </source>
</evidence>
<organism evidence="7 8">
    <name type="scientific">Dentiscutata erythropus</name>
    <dbReference type="NCBI Taxonomy" id="1348616"/>
    <lineage>
        <taxon>Eukaryota</taxon>
        <taxon>Fungi</taxon>
        <taxon>Fungi incertae sedis</taxon>
        <taxon>Mucoromycota</taxon>
        <taxon>Glomeromycotina</taxon>
        <taxon>Glomeromycetes</taxon>
        <taxon>Diversisporales</taxon>
        <taxon>Gigasporaceae</taxon>
        <taxon>Dentiscutata</taxon>
    </lineage>
</organism>
<protein>
    <submittedName>
        <fullName evidence="7">10233_t:CDS:1</fullName>
    </submittedName>
</protein>
<evidence type="ECO:0000256" key="1">
    <source>
        <dbReference type="ARBA" id="ARBA00004123"/>
    </source>
</evidence>
<dbReference type="SUPFAM" id="SSF140996">
    <property type="entry name" value="Hermes dimerisation domain"/>
    <property type="match status" value="1"/>
</dbReference>
<dbReference type="Proteomes" id="UP000789405">
    <property type="component" value="Unassembled WGS sequence"/>
</dbReference>
<dbReference type="InterPro" id="IPR052035">
    <property type="entry name" value="ZnF_BED_domain_contain"/>
</dbReference>